<dbReference type="PANTHER" id="PTHR31280">
    <property type="entry name" value="PROTEIN UNC-13 HOMOLOG"/>
    <property type="match status" value="1"/>
</dbReference>
<feature type="region of interest" description="Disordered" evidence="1">
    <location>
        <begin position="1"/>
        <end position="34"/>
    </location>
</feature>
<dbReference type="Proteomes" id="UP000327439">
    <property type="component" value="Chromosome A01"/>
</dbReference>
<gene>
    <name evidence="4" type="ORF">ES319_A01G026600v1</name>
</gene>
<feature type="domain" description="MHD1" evidence="2">
    <location>
        <begin position="430"/>
        <end position="574"/>
    </location>
</feature>
<evidence type="ECO:0000256" key="1">
    <source>
        <dbReference type="SAM" id="MobiDB-lite"/>
    </source>
</evidence>
<feature type="compositionally biased region" description="Low complexity" evidence="1">
    <location>
        <begin position="17"/>
        <end position="34"/>
    </location>
</feature>
<dbReference type="InterPro" id="IPR014770">
    <property type="entry name" value="Munc13_1"/>
</dbReference>
<feature type="region of interest" description="Disordered" evidence="1">
    <location>
        <begin position="125"/>
        <end position="148"/>
    </location>
</feature>
<dbReference type="Pfam" id="PF25761">
    <property type="entry name" value="TPR_PATROL1"/>
    <property type="match status" value="1"/>
</dbReference>
<proteinExistence type="predicted"/>
<dbReference type="PANTHER" id="PTHR31280:SF1">
    <property type="entry name" value="OS03G0138600 PROTEIN"/>
    <property type="match status" value="1"/>
</dbReference>
<dbReference type="PROSITE" id="PS51258">
    <property type="entry name" value="MHD1"/>
    <property type="match status" value="1"/>
</dbReference>
<keyword evidence="5" id="KW-1185">Reference proteome</keyword>
<accession>A0A5J5WRC6</accession>
<organism evidence="4 5">
    <name type="scientific">Gossypium barbadense</name>
    <name type="common">Sea Island cotton</name>
    <name type="synonym">Hibiscus barbadensis</name>
    <dbReference type="NCBI Taxonomy" id="3634"/>
    <lineage>
        <taxon>Eukaryota</taxon>
        <taxon>Viridiplantae</taxon>
        <taxon>Streptophyta</taxon>
        <taxon>Embryophyta</taxon>
        <taxon>Tracheophyta</taxon>
        <taxon>Spermatophyta</taxon>
        <taxon>Magnoliopsida</taxon>
        <taxon>eudicotyledons</taxon>
        <taxon>Gunneridae</taxon>
        <taxon>Pentapetalae</taxon>
        <taxon>rosids</taxon>
        <taxon>malvids</taxon>
        <taxon>Malvales</taxon>
        <taxon>Malvaceae</taxon>
        <taxon>Malvoideae</taxon>
        <taxon>Gossypium</taxon>
    </lineage>
</organism>
<feature type="compositionally biased region" description="Basic and acidic residues" evidence="1">
    <location>
        <begin position="1"/>
        <end position="10"/>
    </location>
</feature>
<name>A0A5J5WRC6_GOSBA</name>
<sequence>MGRQSHRDYFSGHVHGASTAISPTSTSTSISDDNNNTDLVWPFGKLEDLDHDDIREAAYEIFFTACRSSPGFGGRNALSFYSSQDHHGNGDGGSMHGSGGRVSAVVTMTPTSKVKKALGLRMLKRSPSRRMSMSSVNGGGSTPSVSPISHHGHSNCVSFYSSGGFTTVPTRPRRPLTSAEIMRQQMRVTEQSDNRLRKTLMRTLVGQMGRRSETIILPLELLRQLKPSEFNDMSDYHFWQRRQLKILEAGLLNHPSIPLEKSNFLAKRLREIIQASKSKPIDTGKNSDTMRTLCNCVVSLSWRSANETSSDACHWADGFPLNIHIYISLLQAIFDIRDETLVLDEVDELLELMKKTWSTLGINKSIHNVCFTWVLFQQYVATNQMEPDLLCAAYTMLTEVAIDAKKIDREAAYVKLLMSMLVSMQKWSEMRLLHYHEYFNKTTVGGVENLLPLALSSMKILGEDVTIKEGEGSKKGDTMFVDSTSDCVDHYIRSSLKNAFAKTWNPKSKSEPYAQSVVELMSIAKEMVNGFFEIPIGITDDSVLDLAEGLEQLIQEYTTFVASCGSKQSYLPSLPPLTRCNGDSKFFKLWRKANPCTTRVTEVTQFMKTEGQHLRPSTSRGTQRLYIRINSLHYLASHLHSLDKTLSLSPRVSTRNRFSMHLGVGCTSSSYFEHVNASIQAACDHVSEVAAYRLIFLDSSPVFYETLYVGDVANSRLRPAIRILKQNLALLTAILTDHAQALAMKEVMKASFEAFLMVLLAGGPSRTFQRSDHEMIEDDFDSLKRVFCTCGEGLLSEDIVQREAEVVEGVISLMGQTTEQLTEDFSIVTCEASGIGSISGGQKLPMPPTTGRWNRADPNTILRVLCHRNDRAANNFLKKSFQLAKRN</sequence>
<dbReference type="PROSITE" id="PS51259">
    <property type="entry name" value="MHD2"/>
    <property type="match status" value="1"/>
</dbReference>
<evidence type="ECO:0000313" key="5">
    <source>
        <dbReference type="Proteomes" id="UP000327439"/>
    </source>
</evidence>
<dbReference type="InterPro" id="IPR057984">
    <property type="entry name" value="PATROL1_C"/>
</dbReference>
<dbReference type="InterPro" id="IPR014772">
    <property type="entry name" value="Munc13_dom-2"/>
</dbReference>
<reference evidence="5" key="1">
    <citation type="journal article" date="2020" name="Nat. Genet.">
        <title>Genomic diversifications of five Gossypium allopolyploid species and their impact on cotton improvement.</title>
        <authorList>
            <person name="Chen Z.J."/>
            <person name="Sreedasyam A."/>
            <person name="Ando A."/>
            <person name="Song Q."/>
            <person name="De Santiago L.M."/>
            <person name="Hulse-Kemp A.M."/>
            <person name="Ding M."/>
            <person name="Ye W."/>
            <person name="Kirkbride R.C."/>
            <person name="Jenkins J."/>
            <person name="Plott C."/>
            <person name="Lovell J."/>
            <person name="Lin Y.M."/>
            <person name="Vaughn R."/>
            <person name="Liu B."/>
            <person name="Simpson S."/>
            <person name="Scheffler B.E."/>
            <person name="Wen L."/>
            <person name="Saski C.A."/>
            <person name="Grover C.E."/>
            <person name="Hu G."/>
            <person name="Conover J.L."/>
            <person name="Carlson J.W."/>
            <person name="Shu S."/>
            <person name="Boston L.B."/>
            <person name="Williams M."/>
            <person name="Peterson D.G."/>
            <person name="McGee K."/>
            <person name="Jones D.C."/>
            <person name="Wendel J.F."/>
            <person name="Stelly D.M."/>
            <person name="Grimwood J."/>
            <person name="Schmutz J."/>
        </authorList>
    </citation>
    <scope>NUCLEOTIDE SEQUENCE [LARGE SCALE GENOMIC DNA]</scope>
    <source>
        <strain evidence="5">cv. 3-79</strain>
    </source>
</reference>
<dbReference type="EMBL" id="CM018202">
    <property type="protein sequence ID" value="KAB2095291.1"/>
    <property type="molecule type" value="Genomic_DNA"/>
</dbReference>
<dbReference type="AlphaFoldDB" id="A0A5J5WRC6"/>
<evidence type="ECO:0008006" key="6">
    <source>
        <dbReference type="Google" id="ProtNLM"/>
    </source>
</evidence>
<evidence type="ECO:0000313" key="4">
    <source>
        <dbReference type="EMBL" id="KAB2095291.1"/>
    </source>
</evidence>
<evidence type="ECO:0000259" key="2">
    <source>
        <dbReference type="PROSITE" id="PS51258"/>
    </source>
</evidence>
<dbReference type="InterPro" id="IPR008528">
    <property type="entry name" value="unc-13_homologue"/>
</dbReference>
<dbReference type="OrthoDB" id="2015333at2759"/>
<protein>
    <recommendedName>
        <fullName evidence="6">MHD1 domain-containing protein</fullName>
    </recommendedName>
</protein>
<feature type="domain" description="MHD2" evidence="3">
    <location>
        <begin position="714"/>
        <end position="825"/>
    </location>
</feature>
<evidence type="ECO:0000259" key="3">
    <source>
        <dbReference type="PROSITE" id="PS51259"/>
    </source>
</evidence>